<evidence type="ECO:0000313" key="4">
    <source>
        <dbReference type="Proteomes" id="UP000044071"/>
    </source>
</evidence>
<dbReference type="AlphaFoldDB" id="A0A078L0Y6"/>
<dbReference type="PANTHER" id="PTHR42899:SF1">
    <property type="entry name" value="SPERMATOGENESIS-ASSOCIATED PROTEIN 20"/>
    <property type="match status" value="1"/>
</dbReference>
<dbReference type="InterPro" id="IPR024705">
    <property type="entry name" value="Ssp411"/>
</dbReference>
<reference evidence="3 4" key="1">
    <citation type="submission" date="2014-06" db="EMBL/GenBank/DDBJ databases">
        <authorList>
            <person name="Urmite Genomes Urmite Genomes"/>
        </authorList>
    </citation>
    <scope>NUCLEOTIDE SEQUENCE [LARGE SCALE GENOMIC DNA]</scope>
</reference>
<dbReference type="Pfam" id="PF03190">
    <property type="entry name" value="Thioredox_DsbH"/>
    <property type="match status" value="1"/>
</dbReference>
<dbReference type="CDD" id="cd02955">
    <property type="entry name" value="SSP411"/>
    <property type="match status" value="1"/>
</dbReference>
<dbReference type="eggNOG" id="COG1331">
    <property type="taxonomic scope" value="Bacteria"/>
</dbReference>
<dbReference type="OrthoDB" id="9762614at2"/>
<dbReference type="RefSeq" id="WP_043874194.1">
    <property type="nucleotide sequence ID" value="NZ_CCVW01000002.1"/>
</dbReference>
<dbReference type="InterPro" id="IPR004879">
    <property type="entry name" value="Ssp411-like_TRX"/>
</dbReference>
<feature type="coiled-coil region" evidence="1">
    <location>
        <begin position="144"/>
        <end position="171"/>
    </location>
</feature>
<proteinExistence type="predicted"/>
<organism evidence="3 4">
    <name type="scientific">Legionella massiliensis</name>
    <dbReference type="NCBI Taxonomy" id="1034943"/>
    <lineage>
        <taxon>Bacteria</taxon>
        <taxon>Pseudomonadati</taxon>
        <taxon>Pseudomonadota</taxon>
        <taxon>Gammaproteobacteria</taxon>
        <taxon>Legionellales</taxon>
        <taxon>Legionellaceae</taxon>
        <taxon>Legionella</taxon>
    </lineage>
</organism>
<dbReference type="SUPFAM" id="SSF52833">
    <property type="entry name" value="Thioredoxin-like"/>
    <property type="match status" value="1"/>
</dbReference>
<sequence>MKTNRLKQEPSPYLQQHAQNPVDWYPWGKEAFAKAASEGKPILLSIGYAACHWCHVMAHESFEDEETARLMNELFVSIKVDKEERPDLDKIYQTSHYLLSRQSGGWPLTMFLTSDLIPFFSGTYFPKEEHPQRPSFKRILRLIADFYQQQAEKVQAQSQQLQKILEQHEYKAAGQNLNNLPLQAGIAALQQYYDADYGGFGQAPKFPQAIRLEYLLRNNSPMALETLQHMASGGIYDQLDGGFYRYSVDQYWNIPHFEKMLYDNGQLLALYSLAAKYYDEPSFKEIARETAEWSLQHLQAAEGGFYSSFDADSEGEEGKFYRWQREEIESLLSSDEFALVRRYYGLDRHANFEEYWHFYIAQSLESVAKQLNLELKEAEKLVASAKKKLVKARSKRAAPFRDEKILTSWNSLMIKGLMLTGEPRFIQAGQKAIKFIQDNLWQENHLFASYKDGKAYLAAYLDDYTFLLDALVTSLQVSWNSEHLLFARQLTDVLLQSFADNQDGGFFFTAKDHEKLLYRPKTMMDEAIPAGNGILVRALLVLGYLLGETTYISAAEKTLQAAWPMLTQYPAEHCSLLLGLKESLLPGQILVIRGEKDEIKDWHQEAQRLNNYCFAIPVDAANLPESLALKKVQGKSCAYLCRGLHCEAVITSKSELKARLAS</sequence>
<dbReference type="Gene3D" id="1.50.10.10">
    <property type="match status" value="1"/>
</dbReference>
<evidence type="ECO:0000256" key="1">
    <source>
        <dbReference type="SAM" id="Coils"/>
    </source>
</evidence>
<dbReference type="InterPro" id="IPR036249">
    <property type="entry name" value="Thioredoxin-like_sf"/>
</dbReference>
<keyword evidence="4" id="KW-1185">Reference proteome</keyword>
<dbReference type="Gene3D" id="3.40.30.10">
    <property type="entry name" value="Glutaredoxin"/>
    <property type="match status" value="1"/>
</dbReference>
<protein>
    <submittedName>
        <fullName evidence="3">Thioredoxin-related protein</fullName>
    </submittedName>
</protein>
<dbReference type="STRING" id="1034943.BN59_01989"/>
<dbReference type="PIRSF" id="PIRSF006402">
    <property type="entry name" value="UCP006402_thioredoxin"/>
    <property type="match status" value="1"/>
</dbReference>
<dbReference type="Proteomes" id="UP000044071">
    <property type="component" value="Unassembled WGS sequence"/>
</dbReference>
<name>A0A078L0Y6_9GAMM</name>
<dbReference type="PANTHER" id="PTHR42899">
    <property type="entry name" value="SPERMATOGENESIS-ASSOCIATED PROTEIN 20"/>
    <property type="match status" value="1"/>
</dbReference>
<dbReference type="EMBL" id="CCSB01000002">
    <property type="protein sequence ID" value="CDZ77699.1"/>
    <property type="molecule type" value="Genomic_DNA"/>
</dbReference>
<dbReference type="GO" id="GO:0005975">
    <property type="term" value="P:carbohydrate metabolic process"/>
    <property type="evidence" value="ECO:0007669"/>
    <property type="project" value="InterPro"/>
</dbReference>
<dbReference type="InterPro" id="IPR008928">
    <property type="entry name" value="6-hairpin_glycosidase_sf"/>
</dbReference>
<feature type="domain" description="Spermatogenesis-associated protein 20-like TRX" evidence="2">
    <location>
        <begin position="3"/>
        <end position="165"/>
    </location>
</feature>
<feature type="coiled-coil region" evidence="1">
    <location>
        <begin position="361"/>
        <end position="395"/>
    </location>
</feature>
<accession>A0A078L0Y6</accession>
<keyword evidence="1" id="KW-0175">Coiled coil</keyword>
<dbReference type="SUPFAM" id="SSF48208">
    <property type="entry name" value="Six-hairpin glycosidases"/>
    <property type="match status" value="1"/>
</dbReference>
<evidence type="ECO:0000313" key="3">
    <source>
        <dbReference type="EMBL" id="CDZ77699.1"/>
    </source>
</evidence>
<dbReference type="InterPro" id="IPR012341">
    <property type="entry name" value="6hp_glycosidase-like_sf"/>
</dbReference>
<evidence type="ECO:0000259" key="2">
    <source>
        <dbReference type="Pfam" id="PF03190"/>
    </source>
</evidence>
<gene>
    <name evidence="3" type="ORF">BN59_01989</name>
</gene>